<accession>A0A0K2T2M8</accession>
<reference evidence="1" key="1">
    <citation type="submission" date="2014-05" db="EMBL/GenBank/DDBJ databases">
        <authorList>
            <person name="Chronopoulou M."/>
        </authorList>
    </citation>
    <scope>NUCLEOTIDE SEQUENCE</scope>
    <source>
        <tissue evidence="1">Whole organism</tissue>
    </source>
</reference>
<name>A0A0K2T2M8_LEPSM</name>
<dbReference type="EMBL" id="HACA01002963">
    <property type="protein sequence ID" value="CDW20324.1"/>
    <property type="molecule type" value="Transcribed_RNA"/>
</dbReference>
<protein>
    <submittedName>
        <fullName evidence="1">Uncharacterized protein</fullName>
    </submittedName>
</protein>
<proteinExistence type="predicted"/>
<feature type="non-terminal residue" evidence="1">
    <location>
        <position position="1"/>
    </location>
</feature>
<organism evidence="1">
    <name type="scientific">Lepeophtheirus salmonis</name>
    <name type="common">Salmon louse</name>
    <name type="synonym">Caligus salmonis</name>
    <dbReference type="NCBI Taxonomy" id="72036"/>
    <lineage>
        <taxon>Eukaryota</taxon>
        <taxon>Metazoa</taxon>
        <taxon>Ecdysozoa</taxon>
        <taxon>Arthropoda</taxon>
        <taxon>Crustacea</taxon>
        <taxon>Multicrustacea</taxon>
        <taxon>Hexanauplia</taxon>
        <taxon>Copepoda</taxon>
        <taxon>Siphonostomatoida</taxon>
        <taxon>Caligidae</taxon>
        <taxon>Lepeophtheirus</taxon>
    </lineage>
</organism>
<sequence>LQFKYDLLGPVRDLVYEIQVNTLRYYISSVIRYFTPLGPSSN</sequence>
<evidence type="ECO:0000313" key="1">
    <source>
        <dbReference type="EMBL" id="CDW20324.1"/>
    </source>
</evidence>
<dbReference type="AlphaFoldDB" id="A0A0K2T2M8"/>